<sequence>MKRAPPGGPCPQGRAAEEPERGSDLPTDMRYDHIPPTTPAGSSEDDTASPRRCYVGRLFAAALDGDPIASEELAGLAPWDTTAADAFEALAVAEFVRDHVRVG</sequence>
<reference evidence="3" key="1">
    <citation type="journal article" date="2019" name="Int. J. Syst. Evol. Microbiol.">
        <title>The Global Catalogue of Microorganisms (GCM) 10K type strain sequencing project: providing services to taxonomists for standard genome sequencing and annotation.</title>
        <authorList>
            <consortium name="The Broad Institute Genomics Platform"/>
            <consortium name="The Broad Institute Genome Sequencing Center for Infectious Disease"/>
            <person name="Wu L."/>
            <person name="Ma J."/>
        </authorList>
    </citation>
    <scope>NUCLEOTIDE SEQUENCE [LARGE SCALE GENOMIC DNA]</scope>
    <source>
        <strain evidence="3">JCM 17979</strain>
    </source>
</reference>
<evidence type="ECO:0000256" key="1">
    <source>
        <dbReference type="SAM" id="MobiDB-lite"/>
    </source>
</evidence>
<organism evidence="2 3">
    <name type="scientific">Actinomycetospora chlora</name>
    <dbReference type="NCBI Taxonomy" id="663608"/>
    <lineage>
        <taxon>Bacteria</taxon>
        <taxon>Bacillati</taxon>
        <taxon>Actinomycetota</taxon>
        <taxon>Actinomycetes</taxon>
        <taxon>Pseudonocardiales</taxon>
        <taxon>Pseudonocardiaceae</taxon>
        <taxon>Actinomycetospora</taxon>
    </lineage>
</organism>
<comment type="caution">
    <text evidence="2">The sequence shown here is derived from an EMBL/GenBank/DDBJ whole genome shotgun (WGS) entry which is preliminary data.</text>
</comment>
<dbReference type="Proteomes" id="UP001500928">
    <property type="component" value="Unassembled WGS sequence"/>
</dbReference>
<accession>A0ABP9AT97</accession>
<proteinExistence type="predicted"/>
<name>A0ABP9AT97_9PSEU</name>
<protein>
    <submittedName>
        <fullName evidence="2">Uncharacterized protein</fullName>
    </submittedName>
</protein>
<feature type="region of interest" description="Disordered" evidence="1">
    <location>
        <begin position="1"/>
        <end position="49"/>
    </location>
</feature>
<feature type="compositionally biased region" description="Basic and acidic residues" evidence="1">
    <location>
        <begin position="15"/>
        <end position="33"/>
    </location>
</feature>
<evidence type="ECO:0000313" key="2">
    <source>
        <dbReference type="EMBL" id="GAA4785763.1"/>
    </source>
</evidence>
<dbReference type="EMBL" id="BAABHO010000012">
    <property type="protein sequence ID" value="GAA4785763.1"/>
    <property type="molecule type" value="Genomic_DNA"/>
</dbReference>
<keyword evidence="3" id="KW-1185">Reference proteome</keyword>
<evidence type="ECO:0000313" key="3">
    <source>
        <dbReference type="Proteomes" id="UP001500928"/>
    </source>
</evidence>
<gene>
    <name evidence="2" type="ORF">GCM10023200_19660</name>
</gene>